<evidence type="ECO:0000313" key="3">
    <source>
        <dbReference type="Proteomes" id="UP000314294"/>
    </source>
</evidence>
<organism evidence="2 3">
    <name type="scientific">Liparis tanakae</name>
    <name type="common">Tanaka's snailfish</name>
    <dbReference type="NCBI Taxonomy" id="230148"/>
    <lineage>
        <taxon>Eukaryota</taxon>
        <taxon>Metazoa</taxon>
        <taxon>Chordata</taxon>
        <taxon>Craniata</taxon>
        <taxon>Vertebrata</taxon>
        <taxon>Euteleostomi</taxon>
        <taxon>Actinopterygii</taxon>
        <taxon>Neopterygii</taxon>
        <taxon>Teleostei</taxon>
        <taxon>Neoteleostei</taxon>
        <taxon>Acanthomorphata</taxon>
        <taxon>Eupercaria</taxon>
        <taxon>Perciformes</taxon>
        <taxon>Cottioidei</taxon>
        <taxon>Cottales</taxon>
        <taxon>Liparidae</taxon>
        <taxon>Liparis</taxon>
    </lineage>
</organism>
<evidence type="ECO:0000256" key="1">
    <source>
        <dbReference type="SAM" id="MobiDB-lite"/>
    </source>
</evidence>
<protein>
    <submittedName>
        <fullName evidence="2">Uncharacterized protein</fullName>
    </submittedName>
</protein>
<dbReference type="EMBL" id="SRLO01001338">
    <property type="protein sequence ID" value="TNN38786.1"/>
    <property type="molecule type" value="Genomic_DNA"/>
</dbReference>
<accession>A0A4Z2FC05</accession>
<dbReference type="AlphaFoldDB" id="A0A4Z2FC05"/>
<proteinExistence type="predicted"/>
<comment type="caution">
    <text evidence="2">The sequence shown here is derived from an EMBL/GenBank/DDBJ whole genome shotgun (WGS) entry which is preliminary data.</text>
</comment>
<keyword evidence="3" id="KW-1185">Reference proteome</keyword>
<feature type="compositionally biased region" description="Gly residues" evidence="1">
    <location>
        <begin position="54"/>
        <end position="64"/>
    </location>
</feature>
<name>A0A4Z2FC05_9TELE</name>
<gene>
    <name evidence="2" type="ORF">EYF80_051043</name>
</gene>
<sequence length="99" mass="10055">MAGSENYEGLTETAGARLRAHTFFPAVGASLRSFPLQLHPHAAQTVGAFSRTGGSRGGGGGGGDGEGKPGALQQLAAEGGEQNAERTTVARERIPPRSP</sequence>
<evidence type="ECO:0000313" key="2">
    <source>
        <dbReference type="EMBL" id="TNN38786.1"/>
    </source>
</evidence>
<feature type="compositionally biased region" description="Basic and acidic residues" evidence="1">
    <location>
        <begin position="88"/>
        <end position="99"/>
    </location>
</feature>
<reference evidence="2 3" key="1">
    <citation type="submission" date="2019-03" db="EMBL/GenBank/DDBJ databases">
        <title>First draft genome of Liparis tanakae, snailfish: a comprehensive survey of snailfish specific genes.</title>
        <authorList>
            <person name="Kim W."/>
            <person name="Song I."/>
            <person name="Jeong J.-H."/>
            <person name="Kim D."/>
            <person name="Kim S."/>
            <person name="Ryu S."/>
            <person name="Song J.Y."/>
            <person name="Lee S.K."/>
        </authorList>
    </citation>
    <scope>NUCLEOTIDE SEQUENCE [LARGE SCALE GENOMIC DNA]</scope>
    <source>
        <tissue evidence="2">Muscle</tissue>
    </source>
</reference>
<dbReference type="Proteomes" id="UP000314294">
    <property type="component" value="Unassembled WGS sequence"/>
</dbReference>
<feature type="region of interest" description="Disordered" evidence="1">
    <location>
        <begin position="45"/>
        <end position="99"/>
    </location>
</feature>